<dbReference type="InterPro" id="IPR025202">
    <property type="entry name" value="PLD-like_dom"/>
</dbReference>
<dbReference type="PATRIC" id="fig|991905.3.peg.2078"/>
<dbReference type="eggNOG" id="COG1502">
    <property type="taxonomic scope" value="Bacteria"/>
</dbReference>
<dbReference type="RefSeq" id="WP_013652771.1">
    <property type="nucleotide sequence ID" value="NC_015259.1"/>
</dbReference>
<protein>
    <submittedName>
        <fullName evidence="3">Tiorf33 protein</fullName>
    </submittedName>
</protein>
<dbReference type="Proteomes" id="UP000008130">
    <property type="component" value="Chromosome"/>
</dbReference>
<proteinExistence type="predicted"/>
<evidence type="ECO:0000313" key="4">
    <source>
        <dbReference type="Proteomes" id="UP000008130"/>
    </source>
</evidence>
<gene>
    <name evidence="3" type="ordered locus">SL003B_2027</name>
</gene>
<feature type="region of interest" description="Disordered" evidence="1">
    <location>
        <begin position="325"/>
        <end position="348"/>
    </location>
</feature>
<sequence length="390" mass="42729">MTIRLVDKDWAREFAEAAAKGGGDLRIVSPFIKAGVLYRLPLAAPGVARVITRFNLADFAEGVSDIAALRALLEAGVSVRGVRNLHAKLYVFADRAIVTSANLTEAALSRNLEFGFVSADAGVLETCRAYFDDLWARCGPDLTAGMLERWEPIMSRHRLSHGQPIRQEKLADFGVDVGFASPLAWATLPLVAEAAQAFVKFLGVSSDRFALSYPTAELVRRANCHRLLAYPAAKRPTGVREGAVMYIGRLTRDPNGKNDIHVFGRAIAVRHEPGRDDATDKEIARQPWLATWPRFVRVHHAEILAGSLANGISLNDLMDHLGPNSFAPTKRNVSRGSGNTDPRRAYRQQPAVEVSAEGRAWLDERFQAALETHGIIPKADLEALDWSHGA</sequence>
<evidence type="ECO:0000313" key="3">
    <source>
        <dbReference type="EMBL" id="ADZ70453.1"/>
    </source>
</evidence>
<accession>F2IXD5</accession>
<dbReference type="KEGG" id="pgv:SL003B_2027"/>
<dbReference type="SUPFAM" id="SSF56024">
    <property type="entry name" value="Phospholipase D/nuclease"/>
    <property type="match status" value="1"/>
</dbReference>
<dbReference type="AlphaFoldDB" id="F2IXD5"/>
<dbReference type="InterPro" id="IPR059166">
    <property type="entry name" value="PLD-like_cat"/>
</dbReference>
<dbReference type="OrthoDB" id="7593624at2"/>
<evidence type="ECO:0000256" key="1">
    <source>
        <dbReference type="SAM" id="MobiDB-lite"/>
    </source>
</evidence>
<evidence type="ECO:0000259" key="2">
    <source>
        <dbReference type="Pfam" id="PF13091"/>
    </source>
</evidence>
<dbReference type="CDD" id="cd09176">
    <property type="entry name" value="PLDc_unchar6"/>
    <property type="match status" value="1"/>
</dbReference>
<keyword evidence="4" id="KW-1185">Reference proteome</keyword>
<reference evidence="3 4" key="1">
    <citation type="journal article" date="2011" name="J. Bacteriol.">
        <title>Complete genome sequence of Polymorphum gilvum SL003B-26A1T, a crude oil-degrading bacterium from oil-polluted saline soil.</title>
        <authorList>
            <person name="Li S.G."/>
            <person name="Tang Y.Q."/>
            <person name="Nie Y."/>
            <person name="Cai M."/>
            <person name="Wu X.L."/>
        </authorList>
    </citation>
    <scope>NUCLEOTIDE SEQUENCE [LARGE SCALE GENOMIC DNA]</scope>
    <source>
        <strain evidence="4">LMG 25793 / CGMCC 1.9160 / SL003B-26A1</strain>
    </source>
</reference>
<organism evidence="3 4">
    <name type="scientific">Polymorphum gilvum (strain LMG 25793 / CGMCC 1.9160 / SL003B-26A1)</name>
    <dbReference type="NCBI Taxonomy" id="991905"/>
    <lineage>
        <taxon>Bacteria</taxon>
        <taxon>Pseudomonadati</taxon>
        <taxon>Pseudomonadota</taxon>
        <taxon>Alphaproteobacteria</taxon>
        <taxon>Rhodobacterales</taxon>
        <taxon>Paracoccaceae</taxon>
        <taxon>Polymorphum</taxon>
    </lineage>
</organism>
<feature type="domain" description="Phospholipase D-like" evidence="2">
    <location>
        <begin position="23"/>
        <end position="135"/>
    </location>
</feature>
<dbReference type="Pfam" id="PF13091">
    <property type="entry name" value="PLDc_2"/>
    <property type="match status" value="1"/>
</dbReference>
<dbReference type="EMBL" id="CP002568">
    <property type="protein sequence ID" value="ADZ70453.1"/>
    <property type="molecule type" value="Genomic_DNA"/>
</dbReference>
<name>F2IXD5_POLGS</name>
<dbReference type="Gene3D" id="3.30.870.10">
    <property type="entry name" value="Endonuclease Chain A"/>
    <property type="match status" value="1"/>
</dbReference>
<dbReference type="HOGENOM" id="CLU_707602_0_0_5"/>
<dbReference type="STRING" id="991905.SL003B_2027"/>